<proteinExistence type="predicted"/>
<comment type="caution">
    <text evidence="1">The sequence shown here is derived from an EMBL/GenBank/DDBJ whole genome shotgun (WGS) entry which is preliminary data.</text>
</comment>
<protein>
    <submittedName>
        <fullName evidence="1">Uncharacterized protein</fullName>
    </submittedName>
</protein>
<organism evidence="1 2">
    <name type="scientific">Pleodorina starrii</name>
    <dbReference type="NCBI Taxonomy" id="330485"/>
    <lineage>
        <taxon>Eukaryota</taxon>
        <taxon>Viridiplantae</taxon>
        <taxon>Chlorophyta</taxon>
        <taxon>core chlorophytes</taxon>
        <taxon>Chlorophyceae</taxon>
        <taxon>CS clade</taxon>
        <taxon>Chlamydomonadales</taxon>
        <taxon>Volvocaceae</taxon>
        <taxon>Pleodorina</taxon>
    </lineage>
</organism>
<evidence type="ECO:0000313" key="1">
    <source>
        <dbReference type="EMBL" id="GLC51961.1"/>
    </source>
</evidence>
<name>A0A9W6F1A4_9CHLO</name>
<gene>
    <name evidence="1" type="primary">PLEST004005</name>
    <name evidence="1" type="ORF">PLESTB_000567600</name>
</gene>
<dbReference type="AlphaFoldDB" id="A0A9W6F1A4"/>
<dbReference type="Proteomes" id="UP001165080">
    <property type="component" value="Unassembled WGS sequence"/>
</dbReference>
<evidence type="ECO:0000313" key="2">
    <source>
        <dbReference type="Proteomes" id="UP001165080"/>
    </source>
</evidence>
<dbReference type="EMBL" id="BRXU01000005">
    <property type="protein sequence ID" value="GLC51961.1"/>
    <property type="molecule type" value="Genomic_DNA"/>
</dbReference>
<dbReference type="OrthoDB" id="549340at2759"/>
<keyword evidence="2" id="KW-1185">Reference proteome</keyword>
<sequence length="219" mass="24388">MYSGLELTALYATNHLLASTEELHAVCQAHMQALGGEVWRIDAGYKNAGKIHTADGHRAMEATVTVMNESNQVVGLYHGSGELLPLEKAFVRLDQRNKALGKNVELVYVDNSQQTSRLLERCFPDMPPDGGVKEDLFHVIQRVGDSLPDGHSLKGAFMRELSTAMKVWDKDDFEQQRLQGLEPTEKMCCVLVDSCRPNSRTCSTRSCVPRSHPTYPKAQ</sequence>
<reference evidence="1 2" key="1">
    <citation type="journal article" date="2023" name="Commun. Biol.">
        <title>Reorganization of the ancestral sex-determining regions during the evolution of trioecy in Pleodorina starrii.</title>
        <authorList>
            <person name="Takahashi K."/>
            <person name="Suzuki S."/>
            <person name="Kawai-Toyooka H."/>
            <person name="Yamamoto K."/>
            <person name="Hamaji T."/>
            <person name="Ootsuki R."/>
            <person name="Yamaguchi H."/>
            <person name="Kawachi M."/>
            <person name="Higashiyama T."/>
            <person name="Nozaki H."/>
        </authorList>
    </citation>
    <scope>NUCLEOTIDE SEQUENCE [LARGE SCALE GENOMIC DNA]</scope>
    <source>
        <strain evidence="1 2">NIES-4479</strain>
    </source>
</reference>
<accession>A0A9W6F1A4</accession>